<gene>
    <name evidence="9" type="ORF">OLW01_00575</name>
</gene>
<evidence type="ECO:0000256" key="4">
    <source>
        <dbReference type="SAM" id="SignalP"/>
    </source>
</evidence>
<feature type="domain" description="Multidrug resistance protein MdtA-like C-terminal permuted SH3" evidence="8">
    <location>
        <begin position="300"/>
        <end position="362"/>
    </location>
</feature>
<keyword evidence="3" id="KW-0175">Coiled coil</keyword>
<dbReference type="RefSeq" id="WP_268074647.1">
    <property type="nucleotide sequence ID" value="NZ_CP109965.1"/>
</dbReference>
<dbReference type="Pfam" id="PF25944">
    <property type="entry name" value="Beta-barrel_RND"/>
    <property type="match status" value="1"/>
</dbReference>
<dbReference type="Proteomes" id="UP001163726">
    <property type="component" value="Chromosome"/>
</dbReference>
<comment type="similarity">
    <text evidence="2">Belongs to the membrane fusion protein (MFP) (TC 8.A.1) family.</text>
</comment>
<dbReference type="InterPro" id="IPR006143">
    <property type="entry name" value="RND_pump_MFP"/>
</dbReference>
<dbReference type="InterPro" id="IPR058625">
    <property type="entry name" value="MdtA-like_BSH"/>
</dbReference>
<name>A0ABY7APH4_9ALTE</name>
<keyword evidence="10" id="KW-1185">Reference proteome</keyword>
<dbReference type="InterPro" id="IPR058624">
    <property type="entry name" value="MdtA-like_HH"/>
</dbReference>
<dbReference type="InterPro" id="IPR058626">
    <property type="entry name" value="MdtA-like_b-barrel"/>
</dbReference>
<dbReference type="Gene3D" id="2.40.30.170">
    <property type="match status" value="1"/>
</dbReference>
<accession>A0ABY7APH4</accession>
<feature type="chain" id="PRO_5045189911" evidence="4">
    <location>
        <begin position="18"/>
        <end position="382"/>
    </location>
</feature>
<dbReference type="Pfam" id="PF25967">
    <property type="entry name" value="RND-MFP_C"/>
    <property type="match status" value="1"/>
</dbReference>
<dbReference type="PROSITE" id="PS51257">
    <property type="entry name" value="PROKAR_LIPOPROTEIN"/>
    <property type="match status" value="1"/>
</dbReference>
<evidence type="ECO:0000313" key="10">
    <source>
        <dbReference type="Proteomes" id="UP001163726"/>
    </source>
</evidence>
<feature type="domain" description="Multidrug resistance protein MdtA-like alpha-helical hairpin" evidence="5">
    <location>
        <begin position="106"/>
        <end position="175"/>
    </location>
</feature>
<protein>
    <submittedName>
        <fullName evidence="9">Efflux RND transporter periplasmic adaptor subunit</fullName>
    </submittedName>
</protein>
<organism evidence="9 10">
    <name type="scientific">Catenovulum adriaticum</name>
    <dbReference type="NCBI Taxonomy" id="2984846"/>
    <lineage>
        <taxon>Bacteria</taxon>
        <taxon>Pseudomonadati</taxon>
        <taxon>Pseudomonadota</taxon>
        <taxon>Gammaproteobacteria</taxon>
        <taxon>Alteromonadales</taxon>
        <taxon>Alteromonadaceae</taxon>
        <taxon>Catenovulum</taxon>
    </lineage>
</organism>
<evidence type="ECO:0000259" key="8">
    <source>
        <dbReference type="Pfam" id="PF25967"/>
    </source>
</evidence>
<dbReference type="Pfam" id="PF25917">
    <property type="entry name" value="BSH_RND"/>
    <property type="match status" value="1"/>
</dbReference>
<dbReference type="SUPFAM" id="SSF111369">
    <property type="entry name" value="HlyD-like secretion proteins"/>
    <property type="match status" value="1"/>
</dbReference>
<evidence type="ECO:0000259" key="7">
    <source>
        <dbReference type="Pfam" id="PF25944"/>
    </source>
</evidence>
<keyword evidence="4" id="KW-0732">Signal</keyword>
<evidence type="ECO:0000259" key="6">
    <source>
        <dbReference type="Pfam" id="PF25917"/>
    </source>
</evidence>
<dbReference type="NCBIfam" id="TIGR01730">
    <property type="entry name" value="RND_mfp"/>
    <property type="match status" value="1"/>
</dbReference>
<feature type="signal peptide" evidence="4">
    <location>
        <begin position="1"/>
        <end position="17"/>
    </location>
</feature>
<dbReference type="Gene3D" id="1.10.287.470">
    <property type="entry name" value="Helix hairpin bin"/>
    <property type="match status" value="1"/>
</dbReference>
<dbReference type="EMBL" id="CP109965">
    <property type="protein sequence ID" value="WAJ70345.1"/>
    <property type="molecule type" value="Genomic_DNA"/>
</dbReference>
<feature type="domain" description="Multidrug resistance protein MdtA-like beta-barrel" evidence="7">
    <location>
        <begin position="212"/>
        <end position="294"/>
    </location>
</feature>
<feature type="domain" description="Multidrug resistance protein MdtA-like barrel-sandwich hybrid" evidence="6">
    <location>
        <begin position="66"/>
        <end position="208"/>
    </location>
</feature>
<evidence type="ECO:0000256" key="3">
    <source>
        <dbReference type="SAM" id="Coils"/>
    </source>
</evidence>
<proteinExistence type="inferred from homology"/>
<evidence type="ECO:0000256" key="1">
    <source>
        <dbReference type="ARBA" id="ARBA00004519"/>
    </source>
</evidence>
<comment type="subcellular location">
    <subcellularLocation>
        <location evidence="1">Cell inner membrane</location>
        <topology evidence="1">Lipid-anchor</topology>
    </subcellularLocation>
</comment>
<reference evidence="9" key="1">
    <citation type="submission" date="2022-10" db="EMBL/GenBank/DDBJ databases">
        <title>Catenovulum adriacola sp. nov. isolated in the Harbour of Susak.</title>
        <authorList>
            <person name="Schoch T."/>
            <person name="Reich S.J."/>
            <person name="Stoeferle S."/>
            <person name="Flaiz M."/>
            <person name="Kazda M."/>
            <person name="Riedel C.U."/>
            <person name="Duerre P."/>
        </authorList>
    </citation>
    <scope>NUCLEOTIDE SEQUENCE</scope>
    <source>
        <strain evidence="9">TS8</strain>
    </source>
</reference>
<evidence type="ECO:0000259" key="5">
    <source>
        <dbReference type="Pfam" id="PF25876"/>
    </source>
</evidence>
<sequence length="382" mass="41072">MKMKFSALVLATGLAFALSACQSGESEEKAQAPGAKPAQQVDAIEIITQTIEFREQLPGRTVASKVAEVRPQVSGIILKRNFKEGSKVEAGQTLYQIDDTVFQANYESAKADVARTQANLKTAKTELKRYQALIQDKAVSQQTLDQAQANYQALEAQLAMNKAAMHRAKVDLSYTKVLAPISGQISKSNITEGALVSAGQADSLATITQLNPIYVDMIQTSTELSKVKNKIENGELNVTEAKAVVTVADETFTGKILFSEVQVNPSTDTVTIRAEFDNSANKLMPGMFANVKLVQATRENSLLAPQKAVQIGRKGKASVFVVNNDNKVAVKPVTIGRSYGENWLITSGLKAGDKVITTGIQKIGPEAPVNPTITKQTQTAAE</sequence>
<dbReference type="InterPro" id="IPR058627">
    <property type="entry name" value="MdtA-like_C"/>
</dbReference>
<evidence type="ECO:0000313" key="9">
    <source>
        <dbReference type="EMBL" id="WAJ70345.1"/>
    </source>
</evidence>
<dbReference type="PANTHER" id="PTHR30158">
    <property type="entry name" value="ACRA/E-RELATED COMPONENT OF DRUG EFFLUX TRANSPORTER"/>
    <property type="match status" value="1"/>
</dbReference>
<dbReference type="PANTHER" id="PTHR30158:SF3">
    <property type="entry name" value="MULTIDRUG EFFLUX PUMP SUBUNIT ACRA-RELATED"/>
    <property type="match status" value="1"/>
</dbReference>
<dbReference type="Gene3D" id="2.40.50.100">
    <property type="match status" value="1"/>
</dbReference>
<dbReference type="Gene3D" id="2.40.420.20">
    <property type="match status" value="1"/>
</dbReference>
<feature type="coiled-coil region" evidence="3">
    <location>
        <begin position="106"/>
        <end position="164"/>
    </location>
</feature>
<evidence type="ECO:0000256" key="2">
    <source>
        <dbReference type="ARBA" id="ARBA00009477"/>
    </source>
</evidence>
<dbReference type="Pfam" id="PF25876">
    <property type="entry name" value="HH_MFP_RND"/>
    <property type="match status" value="1"/>
</dbReference>